<sequence>MKCKKPLIIEGKKYYDTKDENSIINNDYCNIPKFILDSCIKISDNLKKEIKKDDDKGEKNKMSNDKKKGEKNAEEFNLKLFDEILKMIYINDSVIRLVKEKGKKSVGRRRGSSLRNGQAINVEPAPKRSLSPMQTAKDVKDEASTISTVGSILSTIDSNTG</sequence>
<dbReference type="RefSeq" id="XP_003150183.1">
    <property type="nucleotide sequence ID" value="XM_003150135.1"/>
</dbReference>
<accession>A0A1S0THF2</accession>
<dbReference type="KEGG" id="loa:LOAG_14641"/>
<protein>
    <submittedName>
        <fullName evidence="2">Uncharacterized protein</fullName>
    </submittedName>
</protein>
<dbReference type="CTD" id="9952122"/>
<reference evidence="2" key="1">
    <citation type="submission" date="2012-04" db="EMBL/GenBank/DDBJ databases">
        <title>The Genome Sequence of Loa loa.</title>
        <authorList>
            <consortium name="The Broad Institute Genome Sequencing Platform"/>
            <consortium name="Broad Institute Genome Sequencing Center for Infectious Disease"/>
            <person name="Nutman T.B."/>
            <person name="Fink D.L."/>
            <person name="Russ C."/>
            <person name="Young S."/>
            <person name="Zeng Q."/>
            <person name="Gargeya S."/>
            <person name="Alvarado L."/>
            <person name="Berlin A."/>
            <person name="Chapman S.B."/>
            <person name="Chen Z."/>
            <person name="Freedman E."/>
            <person name="Gellesch M."/>
            <person name="Goldberg J."/>
            <person name="Griggs A."/>
            <person name="Gujja S."/>
            <person name="Heilman E.R."/>
            <person name="Heiman D."/>
            <person name="Howarth C."/>
            <person name="Mehta T."/>
            <person name="Neiman D."/>
            <person name="Pearson M."/>
            <person name="Roberts A."/>
            <person name="Saif S."/>
            <person name="Shea T."/>
            <person name="Shenoy N."/>
            <person name="Sisk P."/>
            <person name="Stolte C."/>
            <person name="Sykes S."/>
            <person name="White J."/>
            <person name="Yandava C."/>
            <person name="Haas B."/>
            <person name="Henn M.R."/>
            <person name="Nusbaum C."/>
            <person name="Birren B."/>
        </authorList>
    </citation>
    <scope>NUCLEOTIDE SEQUENCE [LARGE SCALE GENOMIC DNA]</scope>
</reference>
<evidence type="ECO:0000256" key="1">
    <source>
        <dbReference type="SAM" id="MobiDB-lite"/>
    </source>
</evidence>
<name>A0A1S0THF2_LOALO</name>
<organism evidence="2">
    <name type="scientific">Loa loa</name>
    <name type="common">Eye worm</name>
    <name type="synonym">Filaria loa</name>
    <dbReference type="NCBI Taxonomy" id="7209"/>
    <lineage>
        <taxon>Eukaryota</taxon>
        <taxon>Metazoa</taxon>
        <taxon>Ecdysozoa</taxon>
        <taxon>Nematoda</taxon>
        <taxon>Chromadorea</taxon>
        <taxon>Rhabditida</taxon>
        <taxon>Spirurina</taxon>
        <taxon>Spiruromorpha</taxon>
        <taxon>Filarioidea</taxon>
        <taxon>Onchocercidae</taxon>
        <taxon>Loa</taxon>
    </lineage>
</organism>
<feature type="region of interest" description="Disordered" evidence="1">
    <location>
        <begin position="101"/>
        <end position="142"/>
    </location>
</feature>
<dbReference type="EMBL" id="JH712707">
    <property type="protein sequence ID" value="EFO13886.1"/>
    <property type="molecule type" value="Genomic_DNA"/>
</dbReference>
<dbReference type="GeneID" id="9952122"/>
<feature type="region of interest" description="Disordered" evidence="1">
    <location>
        <begin position="50"/>
        <end position="70"/>
    </location>
</feature>
<feature type="compositionally biased region" description="Basic residues" evidence="1">
    <location>
        <begin position="101"/>
        <end position="112"/>
    </location>
</feature>
<dbReference type="AlphaFoldDB" id="A0A1S0THF2"/>
<evidence type="ECO:0000313" key="2">
    <source>
        <dbReference type="EMBL" id="EFO13886.1"/>
    </source>
</evidence>
<dbReference type="InParanoid" id="A0A1S0THF2"/>
<gene>
    <name evidence="2" type="ORF">LOAG_14641</name>
</gene>
<proteinExistence type="predicted"/>
<dbReference type="OrthoDB" id="5874354at2759"/>